<dbReference type="EMBL" id="JANJQO010000078">
    <property type="protein sequence ID" value="KAJ2982397.1"/>
    <property type="molecule type" value="Genomic_DNA"/>
</dbReference>
<gene>
    <name evidence="1" type="ORF">NQ176_g1413</name>
</gene>
<sequence>MSSHSSDPQEPQRILFFGDQTVDALSCIRGLTEKASRLPILGQFLGEAASVVKRLLHHVDLDEFERYRDFDTILELAEIYSKQDETYEPVGCILWTASQLADYIMRCEVEPSMFHAGTGHEFTYVVGICGGLLPGAAAATAKNMNELLCVGWKLLHVAFNLGVAQWRRGIQIEGKPGRWAVAIVNILPKHVRNIITAFNEEMSIPKHRQFYISFLAKGWVAVSGPPSLFAELWDYSPTLNAASKMDLPLGTPAHASHLPLLDMRQLIGTGAVLELPLRTDRKVLSTSTCDVFKCQTFGELLSNSLRDITAETLNFSGLDDYFISSLGRDDQVHIHPFGPTSQVAAFQKALEAASFQTELVMNLSDNKLHIAYGNSDISGGNTCSHLEDDPEGLRSDGLQDIRSYYTVVVSAQTPETLRGNIEHLANYLHAHPDVSIADVAYTSTAGRTHQDLRRAYTVNTVAALLEGLQSDLLKDSMAYKCSNPPFVVFTFGGHSSQYSSMAKQLFKTCGTFRDSVQSFHEIAMWQGFSSFLHIFTNSDVKDIDSSFSEVQLSIVVSEMSLISLWKSWSVKPDLVVGHSLGEYSALYAAGVLSAYDVLFLVGHRARLVEEACDLGAYSTLAIQTSAANVAQIISSHPGCCIAHIQAPQTVVVSGPSEDIVEIHSFAQDNGIPCGLPDMQYGLHSAQMDPILCDFEELVNSVPFFKPHTPILSSLQARVVTDGDTFSASYLVRQMREPVNFDKALETLDSAKLLDTTSLCIEIGPERVLCRVLETVLNLPRDCLFHLMDEKDEAWRSIGTAVAACWQNGVDINWLNFHREFSRRLRFIDIFIDRSDYKPSAMHHLPVQPNITHVSPKTVIPATTGSPARGIQGAATITNSDVVPGPVLGLQTADVCIYTMLKSAGVTWQTLAENPKVSEIGFDSLDWIELIAELKNSLGVEIPASFFFKFPRILCLRQAIAEIPLREQLRQSRPSAPIKAADNVYMQPEDSTTPKSEIAQANYTILAHGNYSTTNAPIRLAARQRADMIIDEKIKNYHCDFFLMQGTPDSNEIALFFLPEVTGYPAVLMKLPALFAGNNPVYTCKSPLLHVAEGIEVACTVEDLSRSYAEGIQRTQPHGPYLLAGYSIGAAYAYEVAKILADAGEIVQGLLFVDWNMTASVAEQHKQRKPVPANLSIDVMEEIGWLNGFHNEEKNFHMLPAPDKVKFHALSVFKSLVQYRPRPMTRSQRPRNTYALWAGAGIEELLGQHGSGYLPDFGIIDWQIKSRKEANGPAGWENYIGGPLNCATVPSDHLSMMISTDWVDTTANIIMGLLADAVAHPNGK</sequence>
<organism evidence="1 2">
    <name type="scientific">Zarea fungicola</name>
    <dbReference type="NCBI Taxonomy" id="93591"/>
    <lineage>
        <taxon>Eukaryota</taxon>
        <taxon>Fungi</taxon>
        <taxon>Dikarya</taxon>
        <taxon>Ascomycota</taxon>
        <taxon>Pezizomycotina</taxon>
        <taxon>Sordariomycetes</taxon>
        <taxon>Hypocreomycetidae</taxon>
        <taxon>Hypocreales</taxon>
        <taxon>Cordycipitaceae</taxon>
        <taxon>Zarea</taxon>
    </lineage>
</organism>
<reference evidence="1" key="1">
    <citation type="submission" date="2022-08" db="EMBL/GenBank/DDBJ databases">
        <title>Genome Sequence of Lecanicillium fungicola.</title>
        <authorList>
            <person name="Buettner E."/>
        </authorList>
    </citation>
    <scope>NUCLEOTIDE SEQUENCE</scope>
    <source>
        <strain evidence="1">Babe33</strain>
    </source>
</reference>
<protein>
    <submittedName>
        <fullName evidence="1">Uncharacterized protein</fullName>
    </submittedName>
</protein>
<keyword evidence="2" id="KW-1185">Reference proteome</keyword>
<evidence type="ECO:0000313" key="2">
    <source>
        <dbReference type="Proteomes" id="UP001143910"/>
    </source>
</evidence>
<evidence type="ECO:0000313" key="1">
    <source>
        <dbReference type="EMBL" id="KAJ2982397.1"/>
    </source>
</evidence>
<proteinExistence type="predicted"/>
<comment type="caution">
    <text evidence="1">The sequence shown here is derived from an EMBL/GenBank/DDBJ whole genome shotgun (WGS) entry which is preliminary data.</text>
</comment>
<accession>A0ACC1NU03</accession>
<name>A0ACC1NU03_9HYPO</name>
<dbReference type="Proteomes" id="UP001143910">
    <property type="component" value="Unassembled WGS sequence"/>
</dbReference>